<reference evidence="1" key="1">
    <citation type="journal article" date="2014" name="Front. Microbiol.">
        <title>High frequency of phylogenetically diverse reductive dehalogenase-homologous genes in deep subseafloor sedimentary metagenomes.</title>
        <authorList>
            <person name="Kawai M."/>
            <person name="Futagami T."/>
            <person name="Toyoda A."/>
            <person name="Takaki Y."/>
            <person name="Nishi S."/>
            <person name="Hori S."/>
            <person name="Arai W."/>
            <person name="Tsubouchi T."/>
            <person name="Morono Y."/>
            <person name="Uchiyama I."/>
            <person name="Ito T."/>
            <person name="Fujiyama A."/>
            <person name="Inagaki F."/>
            <person name="Takami H."/>
        </authorList>
    </citation>
    <scope>NUCLEOTIDE SEQUENCE</scope>
    <source>
        <strain evidence="1">Expedition CK06-06</strain>
    </source>
</reference>
<accession>X0TK48</accession>
<proteinExistence type="predicted"/>
<dbReference type="EMBL" id="BARS01016489">
    <property type="protein sequence ID" value="GAF87656.1"/>
    <property type="molecule type" value="Genomic_DNA"/>
</dbReference>
<gene>
    <name evidence="1" type="ORF">S01H1_27128</name>
</gene>
<dbReference type="AlphaFoldDB" id="X0TK48"/>
<comment type="caution">
    <text evidence="1">The sequence shown here is derived from an EMBL/GenBank/DDBJ whole genome shotgun (WGS) entry which is preliminary data.</text>
</comment>
<evidence type="ECO:0000313" key="1">
    <source>
        <dbReference type="EMBL" id="GAF87656.1"/>
    </source>
</evidence>
<sequence length="43" mass="4710">MVVRAGVVLHEIVSGYETHTNAMSWGFVILARVVGNDIIVRAE</sequence>
<organism evidence="1">
    <name type="scientific">marine sediment metagenome</name>
    <dbReference type="NCBI Taxonomy" id="412755"/>
    <lineage>
        <taxon>unclassified sequences</taxon>
        <taxon>metagenomes</taxon>
        <taxon>ecological metagenomes</taxon>
    </lineage>
</organism>
<protein>
    <submittedName>
        <fullName evidence="1">Uncharacterized protein</fullName>
    </submittedName>
</protein>
<name>X0TK48_9ZZZZ</name>